<reference evidence="1 2" key="1">
    <citation type="journal article" date="2015" name="Nature">
        <title>rRNA introns, odd ribosomes, and small enigmatic genomes across a large radiation of phyla.</title>
        <authorList>
            <person name="Brown C.T."/>
            <person name="Hug L.A."/>
            <person name="Thomas B.C."/>
            <person name="Sharon I."/>
            <person name="Castelle C.J."/>
            <person name="Singh A."/>
            <person name="Wilkins M.J."/>
            <person name="Williams K.H."/>
            <person name="Banfield J.F."/>
        </authorList>
    </citation>
    <scope>NUCLEOTIDE SEQUENCE [LARGE SCALE GENOMIC DNA]</scope>
</reference>
<name>A0A0G0C6M6_9BACT</name>
<evidence type="ECO:0000313" key="1">
    <source>
        <dbReference type="EMBL" id="KKP46895.1"/>
    </source>
</evidence>
<comment type="caution">
    <text evidence="1">The sequence shown here is derived from an EMBL/GenBank/DDBJ whole genome shotgun (WGS) entry which is preliminary data.</text>
</comment>
<proteinExistence type="predicted"/>
<protein>
    <recommendedName>
        <fullName evidence="3">Transcriptional regulator</fullName>
    </recommendedName>
</protein>
<evidence type="ECO:0000313" key="2">
    <source>
        <dbReference type="Proteomes" id="UP000033995"/>
    </source>
</evidence>
<sequence length="162" mass="19042">MINKLDILFKSKEKLFHTQDLALLWEIENRNTLYTTIKRYVQKGILIQITKGLYSTVPVHEIDKFELGTALIHKFCYVSCETVLFLEGVINQMVYPITFVSSVSQRIGFNGTMYIYRQAKPEILLNPENIIQKDGYFMATKERAISDMLYFNPKYYFDTLQK</sequence>
<gene>
    <name evidence="1" type="ORF">UR38_C0007G0023</name>
</gene>
<dbReference type="EMBL" id="LBOZ01000007">
    <property type="protein sequence ID" value="KKP46895.1"/>
    <property type="molecule type" value="Genomic_DNA"/>
</dbReference>
<dbReference type="Proteomes" id="UP000033995">
    <property type="component" value="Unassembled WGS sequence"/>
</dbReference>
<accession>A0A0G0C6M6</accession>
<evidence type="ECO:0008006" key="3">
    <source>
        <dbReference type="Google" id="ProtNLM"/>
    </source>
</evidence>
<organism evidence="1 2">
    <name type="scientific">Candidatus Woesebacteria bacterium GW2011_GWA2_33_28</name>
    <dbReference type="NCBI Taxonomy" id="1618561"/>
    <lineage>
        <taxon>Bacteria</taxon>
        <taxon>Candidatus Woeseibacteriota</taxon>
    </lineage>
</organism>
<dbReference type="AlphaFoldDB" id="A0A0G0C6M6"/>